<name>A0A1D7YJ97_9ACTN</name>
<evidence type="ECO:0000313" key="2">
    <source>
        <dbReference type="EMBL" id="AOR35616.1"/>
    </source>
</evidence>
<keyword evidence="1" id="KW-0812">Transmembrane</keyword>
<keyword evidence="3" id="KW-1185">Reference proteome</keyword>
<organism evidence="2 3">
    <name type="scientific">Streptomyces fodineus</name>
    <dbReference type="NCBI Taxonomy" id="1904616"/>
    <lineage>
        <taxon>Bacteria</taxon>
        <taxon>Bacillati</taxon>
        <taxon>Actinomycetota</taxon>
        <taxon>Actinomycetes</taxon>
        <taxon>Kitasatosporales</taxon>
        <taxon>Streptomycetaceae</taxon>
        <taxon>Streptomyces</taxon>
    </lineage>
</organism>
<evidence type="ECO:0000313" key="3">
    <source>
        <dbReference type="Proteomes" id="UP000094960"/>
    </source>
</evidence>
<dbReference type="KEGG" id="spun:BFF78_35145"/>
<dbReference type="Proteomes" id="UP000094960">
    <property type="component" value="Chromosome"/>
</dbReference>
<keyword evidence="1" id="KW-1133">Transmembrane helix</keyword>
<dbReference type="EMBL" id="CP017248">
    <property type="protein sequence ID" value="AOR35616.1"/>
    <property type="molecule type" value="Genomic_DNA"/>
</dbReference>
<sequence length="272" mass="27805">MGFIGVLLGCFVGVSVVGVCAVGVAVAAMSAVGLSVVGVSVVGVAAVRVSAVGSGSGRPGHHVGAPRQRRWIGHRGAVHGVGAFQAAGDQQPAAVRGGLQHREVPWPAAESDALGLGDRLLGRPEAGEPQLLRIGTVRRRGAQQPEFLRAERGGEGRRIAPGDLFDVDAGAGMRGVRPYDRHGRLGAVGERDVQRGQGAAVHPGDVRSPQLVVADAQFGREDGAFAVLPQPLPYGVLGGDPAQQPLPAAARRTFGVLGAFGAAERVAHDQLA</sequence>
<gene>
    <name evidence="2" type="ORF">BFF78_35145</name>
</gene>
<evidence type="ECO:0000256" key="1">
    <source>
        <dbReference type="SAM" id="Phobius"/>
    </source>
</evidence>
<keyword evidence="1" id="KW-0472">Membrane</keyword>
<dbReference type="AlphaFoldDB" id="A0A1D7YJ97"/>
<feature type="transmembrane region" description="Helical" evidence="1">
    <location>
        <begin position="31"/>
        <end position="51"/>
    </location>
</feature>
<proteinExistence type="predicted"/>
<accession>A0A1D7YJ97</accession>
<protein>
    <submittedName>
        <fullName evidence="2">Uncharacterized protein</fullName>
    </submittedName>
</protein>
<reference evidence="3" key="1">
    <citation type="submission" date="2016-09" db="EMBL/GenBank/DDBJ databases">
        <title>Streptomyces puniciscabiei strain:TW1S1 Genome sequencing and assembly.</title>
        <authorList>
            <person name="Kim M.-K."/>
            <person name="Kim S.B."/>
        </authorList>
    </citation>
    <scope>NUCLEOTIDE SEQUENCE [LARGE SCALE GENOMIC DNA]</scope>
    <source>
        <strain evidence="3">TW1S1</strain>
    </source>
</reference>